<name>A0A2V0NQ16_9CHLO</name>
<feature type="chain" id="PRO_5016101099" description="Peptidase C-terminal archaeal/bacterial domain-containing protein" evidence="1">
    <location>
        <begin position="25"/>
        <end position="605"/>
    </location>
</feature>
<organism evidence="2 3">
    <name type="scientific">Raphidocelis subcapitata</name>
    <dbReference type="NCBI Taxonomy" id="307507"/>
    <lineage>
        <taxon>Eukaryota</taxon>
        <taxon>Viridiplantae</taxon>
        <taxon>Chlorophyta</taxon>
        <taxon>core chlorophytes</taxon>
        <taxon>Chlorophyceae</taxon>
        <taxon>CS clade</taxon>
        <taxon>Sphaeropleales</taxon>
        <taxon>Selenastraceae</taxon>
        <taxon>Raphidocelis</taxon>
    </lineage>
</organism>
<keyword evidence="1" id="KW-0732">Signal</keyword>
<dbReference type="SUPFAM" id="SSF55486">
    <property type="entry name" value="Metalloproteases ('zincins'), catalytic domain"/>
    <property type="match status" value="1"/>
</dbReference>
<accession>A0A2V0NQ16</accession>
<dbReference type="InterPro" id="IPR024079">
    <property type="entry name" value="MetalloPept_cat_dom_sf"/>
</dbReference>
<evidence type="ECO:0008006" key="4">
    <source>
        <dbReference type="Google" id="ProtNLM"/>
    </source>
</evidence>
<dbReference type="InParanoid" id="A0A2V0NQ16"/>
<evidence type="ECO:0000256" key="1">
    <source>
        <dbReference type="SAM" id="SignalP"/>
    </source>
</evidence>
<reference evidence="2 3" key="1">
    <citation type="journal article" date="2018" name="Sci. Rep.">
        <title>Raphidocelis subcapitata (=Pseudokirchneriella subcapitata) provides an insight into genome evolution and environmental adaptations in the Sphaeropleales.</title>
        <authorList>
            <person name="Suzuki S."/>
            <person name="Yamaguchi H."/>
            <person name="Nakajima N."/>
            <person name="Kawachi M."/>
        </authorList>
    </citation>
    <scope>NUCLEOTIDE SEQUENCE [LARGE SCALE GENOMIC DNA]</scope>
    <source>
        <strain evidence="2 3">NIES-35</strain>
    </source>
</reference>
<keyword evidence="3" id="KW-1185">Reference proteome</keyword>
<sequence length="605" mass="62421">MAITMTAACLAVALLLAAPHSAAGRPLHERATLQGGKPHFDHIAWDGDAPAAIAAAGSDVVARRAGVDVAELAHILQDRDIGFDKKTKKLIYACEGLAVPEGAPLPPPAALPGADDPADLTMAFKLHSRPGANRVLLLDFTGYTATGTAWNSMTNGTPIVSPAYDIDGDATTFSDQERANIIAIWRAVSEDYAPWNVDVTTEETDAAGSPIVLTSRGVRAVIGGSSLDWYGAKTGAKTGGVAYVNTFGSAYYEPAYVFPAQLSNGAPKYVAEATSHELGHRLGLSHDGDATNGYYAGHANWAPIMGNSYGKPVSQWSKGEYAGANQLQDDLAVISIKLTRRADANGNTATTATPLSAAPVATNPDRLTNTTFGNIETTGDVDFFSFTAGGNGPAVITVALTPGDRADADMRLDVFGADGATLLATFDTAGALLSGPFTVDLPAAGTYFAALTGVGDGADGVTGYTNYASLGEYRLTVEWPAVPTTAVQPQPSPSPSPRTLAVVVASSQKVFNKKTGTSYKVTVAARDASGANILAAATFSVTWSSTSGAFAARSVTTRTSATTGTIVLSSPVALTPATQLTLTSASLAGYTWDRAASFATVSYTF</sequence>
<dbReference type="GO" id="GO:0008237">
    <property type="term" value="F:metallopeptidase activity"/>
    <property type="evidence" value="ECO:0007669"/>
    <property type="project" value="InterPro"/>
</dbReference>
<dbReference type="Gene3D" id="2.60.120.380">
    <property type="match status" value="1"/>
</dbReference>
<comment type="caution">
    <text evidence="2">The sequence shown here is derived from an EMBL/GenBank/DDBJ whole genome shotgun (WGS) entry which is preliminary data.</text>
</comment>
<evidence type="ECO:0000313" key="2">
    <source>
        <dbReference type="EMBL" id="GBF87613.1"/>
    </source>
</evidence>
<evidence type="ECO:0000313" key="3">
    <source>
        <dbReference type="Proteomes" id="UP000247498"/>
    </source>
</evidence>
<dbReference type="EMBL" id="BDRX01000001">
    <property type="protein sequence ID" value="GBF87613.1"/>
    <property type="molecule type" value="Genomic_DNA"/>
</dbReference>
<dbReference type="AlphaFoldDB" id="A0A2V0NQ16"/>
<protein>
    <recommendedName>
        <fullName evidence="4">Peptidase C-terminal archaeal/bacterial domain-containing protein</fullName>
    </recommendedName>
</protein>
<dbReference type="OrthoDB" id="495350at2759"/>
<proteinExistence type="predicted"/>
<dbReference type="Proteomes" id="UP000247498">
    <property type="component" value="Unassembled WGS sequence"/>
</dbReference>
<feature type="signal peptide" evidence="1">
    <location>
        <begin position="1"/>
        <end position="24"/>
    </location>
</feature>
<gene>
    <name evidence="2" type="ORF">Rsub_00324</name>
</gene>
<dbReference type="Gene3D" id="3.40.390.10">
    <property type="entry name" value="Collagenase (Catalytic Domain)"/>
    <property type="match status" value="1"/>
</dbReference>